<dbReference type="PANTHER" id="PTHR23416:SF78">
    <property type="entry name" value="LIPOPOLYSACCHARIDE BIOSYNTHESIS O-ACETYL TRANSFERASE WBBJ-RELATED"/>
    <property type="match status" value="1"/>
</dbReference>
<keyword evidence="2" id="KW-0677">Repeat</keyword>
<dbReference type="AlphaFoldDB" id="A0A412J688"/>
<protein>
    <submittedName>
        <fullName evidence="4">Acyltransferase</fullName>
    </submittedName>
</protein>
<dbReference type="InterPro" id="IPR051159">
    <property type="entry name" value="Hexapeptide_acetyltransf"/>
</dbReference>
<dbReference type="Gene3D" id="2.160.10.10">
    <property type="entry name" value="Hexapeptide repeat proteins"/>
    <property type="match status" value="1"/>
</dbReference>
<dbReference type="PROSITE" id="PS00101">
    <property type="entry name" value="HEXAPEP_TRANSFERASES"/>
    <property type="match status" value="1"/>
</dbReference>
<dbReference type="InterPro" id="IPR001451">
    <property type="entry name" value="Hexapep"/>
</dbReference>
<reference evidence="4 6" key="1">
    <citation type="journal article" date="2019" name="Nat. Med.">
        <title>A library of human gut bacterial isolates paired with longitudinal multiomics data enables mechanistic microbiome research.</title>
        <authorList>
            <person name="Poyet M."/>
            <person name="Groussin M."/>
            <person name="Gibbons S.M."/>
            <person name="Avila-Pacheco J."/>
            <person name="Jiang X."/>
            <person name="Kearney S.M."/>
            <person name="Perrotta A.R."/>
            <person name="Berdy B."/>
            <person name="Zhao S."/>
            <person name="Lieberman T.D."/>
            <person name="Swanson P.K."/>
            <person name="Smith M."/>
            <person name="Roesemann S."/>
            <person name="Alexander J.E."/>
            <person name="Rich S.A."/>
            <person name="Livny J."/>
            <person name="Vlamakis H."/>
            <person name="Clish C."/>
            <person name="Bullock K."/>
            <person name="Deik A."/>
            <person name="Scott J."/>
            <person name="Pierce K.A."/>
            <person name="Xavier R.J."/>
            <person name="Alm E.J."/>
        </authorList>
    </citation>
    <scope>NUCLEOTIDE SEQUENCE [LARGE SCALE GENOMIC DNA]</scope>
    <source>
        <strain evidence="4 6">BIOML-A58</strain>
    </source>
</reference>
<dbReference type="Pfam" id="PF00132">
    <property type="entry name" value="Hexapep"/>
    <property type="match status" value="1"/>
</dbReference>
<dbReference type="Proteomes" id="UP000434604">
    <property type="component" value="Unassembled WGS sequence"/>
</dbReference>
<gene>
    <name evidence="4" type="ORF">GA398_11100</name>
    <name evidence="5" type="ORF">LDZ35_11630</name>
</gene>
<organism evidence="4 6">
    <name type="scientific">Bacteroides xylanisolvens</name>
    <dbReference type="NCBI Taxonomy" id="371601"/>
    <lineage>
        <taxon>Bacteria</taxon>
        <taxon>Pseudomonadati</taxon>
        <taxon>Bacteroidota</taxon>
        <taxon>Bacteroidia</taxon>
        <taxon>Bacteroidales</taxon>
        <taxon>Bacteroidaceae</taxon>
        <taxon>Bacteroides</taxon>
    </lineage>
</organism>
<evidence type="ECO:0000256" key="1">
    <source>
        <dbReference type="ARBA" id="ARBA00022679"/>
    </source>
</evidence>
<evidence type="ECO:0000256" key="3">
    <source>
        <dbReference type="ARBA" id="ARBA00023315"/>
    </source>
</evidence>
<dbReference type="InterPro" id="IPR011004">
    <property type="entry name" value="Trimer_LpxA-like_sf"/>
</dbReference>
<evidence type="ECO:0000256" key="2">
    <source>
        <dbReference type="ARBA" id="ARBA00022737"/>
    </source>
</evidence>
<dbReference type="PANTHER" id="PTHR23416">
    <property type="entry name" value="SIALIC ACID SYNTHASE-RELATED"/>
    <property type="match status" value="1"/>
</dbReference>
<proteinExistence type="predicted"/>
<keyword evidence="1 4" id="KW-0808">Transferase</keyword>
<accession>A0A412J688</accession>
<reference evidence="5" key="2">
    <citation type="submission" date="2023-08" db="EMBL/GenBank/DDBJ databases">
        <title>Mucin Metabolism Genes Underlie the Key Renovations of Bacteroides xylanisolvens Genomes in Captive Great Apes.</title>
        <authorList>
            <person name="Nishida A.H."/>
        </authorList>
    </citation>
    <scope>NUCLEOTIDE SEQUENCE</scope>
    <source>
        <strain evidence="5">P19.10B</strain>
    </source>
</reference>
<name>A0A412J688_9BACE</name>
<dbReference type="CDD" id="cd04647">
    <property type="entry name" value="LbH_MAT_like"/>
    <property type="match status" value="1"/>
</dbReference>
<dbReference type="Proteomes" id="UP001197958">
    <property type="component" value="Unassembled WGS sequence"/>
</dbReference>
<dbReference type="InterPro" id="IPR018357">
    <property type="entry name" value="Hexapep_transf_CS"/>
</dbReference>
<dbReference type="GO" id="GO:0016746">
    <property type="term" value="F:acyltransferase activity"/>
    <property type="evidence" value="ECO:0007669"/>
    <property type="project" value="UniProtKB-KW"/>
</dbReference>
<dbReference type="EMBL" id="WDED01000014">
    <property type="protein sequence ID" value="KAB6147603.1"/>
    <property type="molecule type" value="Genomic_DNA"/>
</dbReference>
<comment type="caution">
    <text evidence="4">The sequence shown here is derived from an EMBL/GenBank/DDBJ whole genome shotgun (WGS) entry which is preliminary data.</text>
</comment>
<dbReference type="EMBL" id="JAIWWW010000024">
    <property type="protein sequence ID" value="MCA4523861.1"/>
    <property type="molecule type" value="Genomic_DNA"/>
</dbReference>
<sequence>MKNIIKKLLTFIILLFVKNIKTEKSIFLLCKSRIATTNTLKLIKAYVSRLNIYIDGHDNKASISGLWRRGELVILGNNNNLIIEEGCYLTNTRITIRGNNCSIAIGKDVTSGSLYMACMGQGNYITIGDDCMLSENVNIWSTDSHGIYDMKDNLLNPSKPVKIGSHVWLGKGSSVLKGATIGDGAIVGMDTMVNKDIIANTLVVGTPMRTVKENILWKRGFIDK</sequence>
<dbReference type="RefSeq" id="WP_134985888.1">
    <property type="nucleotide sequence ID" value="NZ_CP183042.1"/>
</dbReference>
<keyword evidence="3 4" id="KW-0012">Acyltransferase</keyword>
<evidence type="ECO:0000313" key="4">
    <source>
        <dbReference type="EMBL" id="KAB6147603.1"/>
    </source>
</evidence>
<evidence type="ECO:0000313" key="5">
    <source>
        <dbReference type="EMBL" id="MCA4523861.1"/>
    </source>
</evidence>
<evidence type="ECO:0000313" key="6">
    <source>
        <dbReference type="Proteomes" id="UP000434604"/>
    </source>
</evidence>
<dbReference type="SUPFAM" id="SSF51161">
    <property type="entry name" value="Trimeric LpxA-like enzymes"/>
    <property type="match status" value="1"/>
</dbReference>